<comment type="caution">
    <text evidence="2">The sequence shown here is derived from an EMBL/GenBank/DDBJ whole genome shotgun (WGS) entry which is preliminary data.</text>
</comment>
<dbReference type="InterPro" id="IPR011990">
    <property type="entry name" value="TPR-like_helical_dom_sf"/>
</dbReference>
<proteinExistence type="predicted"/>
<dbReference type="PROSITE" id="PS50005">
    <property type="entry name" value="TPR"/>
    <property type="match status" value="1"/>
</dbReference>
<sequence>MLFESNFLLGVIYYRLFDFKNAVESFEKVKTIKTESFVYLCFSKIWLNFSAIYHDPKLLDDIFEKNTTNNNLYYLFIENFVKYELEHDEIGEKAFGNYLDRLSKSKSSPSKNLLEPFYFEKSVDAKFLVNGILLYFTKDYDKAFKSLKQYIESINWNKSLINDLTTNIRSNDYFQYLDHMEKIESTKAYLNDLEECFINKSNMFETYVSRKHHSKIVDYLAEFYFVNQLYDKYKNFVANASNKLGSVTKSVMDIRLKICDFQSIKDSYSLVDADQSLNKVDTENLDKIIENFNEMSKEVKNKNEFDVISFNIFIFAEK</sequence>
<dbReference type="InterPro" id="IPR019734">
    <property type="entry name" value="TPR_rpt"/>
</dbReference>
<keyword evidence="1" id="KW-0802">TPR repeat</keyword>
<accession>A0A814L586</accession>
<organism evidence="2 3">
    <name type="scientific">Brachionus calyciflorus</name>
    <dbReference type="NCBI Taxonomy" id="104777"/>
    <lineage>
        <taxon>Eukaryota</taxon>
        <taxon>Metazoa</taxon>
        <taxon>Spiralia</taxon>
        <taxon>Gnathifera</taxon>
        <taxon>Rotifera</taxon>
        <taxon>Eurotatoria</taxon>
        <taxon>Monogononta</taxon>
        <taxon>Pseudotrocha</taxon>
        <taxon>Ploima</taxon>
        <taxon>Brachionidae</taxon>
        <taxon>Brachionus</taxon>
    </lineage>
</organism>
<dbReference type="AlphaFoldDB" id="A0A814L586"/>
<evidence type="ECO:0000313" key="3">
    <source>
        <dbReference type="Proteomes" id="UP000663879"/>
    </source>
</evidence>
<evidence type="ECO:0000256" key="1">
    <source>
        <dbReference type="PROSITE-ProRule" id="PRU00339"/>
    </source>
</evidence>
<feature type="repeat" description="TPR" evidence="1">
    <location>
        <begin position="3"/>
        <end position="36"/>
    </location>
</feature>
<gene>
    <name evidence="2" type="ORF">OXX778_LOCUS19252</name>
</gene>
<evidence type="ECO:0000313" key="2">
    <source>
        <dbReference type="EMBL" id="CAF1060398.1"/>
    </source>
</evidence>
<protein>
    <submittedName>
        <fullName evidence="2">Uncharacterized protein</fullName>
    </submittedName>
</protein>
<dbReference type="SUPFAM" id="SSF48452">
    <property type="entry name" value="TPR-like"/>
    <property type="match status" value="1"/>
</dbReference>
<name>A0A814L586_9BILA</name>
<dbReference type="Pfam" id="PF13181">
    <property type="entry name" value="TPR_8"/>
    <property type="match status" value="1"/>
</dbReference>
<dbReference type="EMBL" id="CAJNOC010005727">
    <property type="protein sequence ID" value="CAF1060398.1"/>
    <property type="molecule type" value="Genomic_DNA"/>
</dbReference>
<dbReference type="Proteomes" id="UP000663879">
    <property type="component" value="Unassembled WGS sequence"/>
</dbReference>
<reference evidence="2" key="1">
    <citation type="submission" date="2021-02" db="EMBL/GenBank/DDBJ databases">
        <authorList>
            <person name="Nowell W R."/>
        </authorList>
    </citation>
    <scope>NUCLEOTIDE SEQUENCE</scope>
    <source>
        <strain evidence="2">Ploen Becks lab</strain>
    </source>
</reference>
<keyword evidence="3" id="KW-1185">Reference proteome</keyword>